<reference evidence="3" key="1">
    <citation type="submission" date="2009-09" db="EMBL/GenBank/DDBJ databases">
        <title>The complete genome of Kribbella flavida DSM 17836.</title>
        <authorList>
            <consortium name="US DOE Joint Genome Institute (JGI-PGF)"/>
            <person name="Lucas S."/>
            <person name="Copeland A."/>
            <person name="Lapidus A."/>
            <person name="Glavina del Rio T."/>
            <person name="Dalin E."/>
            <person name="Tice H."/>
            <person name="Bruce D."/>
            <person name="Goodwin L."/>
            <person name="Pitluck S."/>
            <person name="Kyrpides N."/>
            <person name="Mavromatis K."/>
            <person name="Ivanova N."/>
            <person name="Saunders E."/>
            <person name="Brettin T."/>
            <person name="Detter J.C."/>
            <person name="Han C."/>
            <person name="Larimer F."/>
            <person name="Land M."/>
            <person name="Hauser L."/>
            <person name="Markowitz V."/>
            <person name="Cheng J.-F."/>
            <person name="Hugenholtz P."/>
            <person name="Woyke T."/>
            <person name="Wu D."/>
            <person name="Pukall R."/>
            <person name="Klenk H.-P."/>
            <person name="Eisen J.A."/>
        </authorList>
    </citation>
    <scope>NUCLEOTIDE SEQUENCE [LARGE SCALE GENOMIC DNA]</scope>
    <source>
        <strain evidence="3">DSM 17836 / JCM 10339 / NBRC 14399</strain>
    </source>
</reference>
<protein>
    <recommendedName>
        <fullName evidence="4">DUF2188 domain-containing protein</fullName>
    </recommendedName>
</protein>
<reference evidence="2 3" key="2">
    <citation type="journal article" date="2010" name="Stand. Genomic Sci.">
        <title>Complete genome sequence of Kribbella flavida type strain (IFO 14399).</title>
        <authorList>
            <person name="Pukall R."/>
            <person name="Lapidus A."/>
            <person name="Glavina Del Rio T."/>
            <person name="Copeland A."/>
            <person name="Tice H."/>
            <person name="Cheng J.-F."/>
            <person name="Lucas S."/>
            <person name="Chen F."/>
            <person name="Nolan M."/>
            <person name="LaButti K."/>
            <person name="Pati A."/>
            <person name="Ivanova N."/>
            <person name="Mavrommatis K."/>
            <person name="Mikhailova N."/>
            <person name="Pitluck S."/>
            <person name="Bruce D."/>
            <person name="Goodwin L."/>
            <person name="Land M."/>
            <person name="Hauser L."/>
            <person name="Chang Y.-J."/>
            <person name="Jeffries C.D."/>
            <person name="Chen A."/>
            <person name="Palaniappan K."/>
            <person name="Chain P."/>
            <person name="Rohde M."/>
            <person name="Goeker M."/>
            <person name="Bristow J."/>
            <person name="Eisen J.A."/>
            <person name="Markowitz V."/>
            <person name="Hugenholtz P."/>
            <person name="Kyrpides N.C."/>
            <person name="Klenk H.-P."/>
            <person name="Brettin T."/>
        </authorList>
    </citation>
    <scope>NUCLEOTIDE SEQUENCE [LARGE SCALE GENOMIC DNA]</scope>
    <source>
        <strain evidence="3">DSM 17836 / JCM 10339 / NBRC 14399</strain>
    </source>
</reference>
<dbReference type="KEGG" id="kfl:Kfla_3974"/>
<evidence type="ECO:0008006" key="4">
    <source>
        <dbReference type="Google" id="ProtNLM"/>
    </source>
</evidence>
<organism evidence="2 3">
    <name type="scientific">Kribbella flavida (strain DSM 17836 / JCM 10339 / NBRC 14399)</name>
    <dbReference type="NCBI Taxonomy" id="479435"/>
    <lineage>
        <taxon>Bacteria</taxon>
        <taxon>Bacillati</taxon>
        <taxon>Actinomycetota</taxon>
        <taxon>Actinomycetes</taxon>
        <taxon>Propionibacteriales</taxon>
        <taxon>Kribbellaceae</taxon>
        <taxon>Kribbella</taxon>
    </lineage>
</organism>
<feature type="compositionally biased region" description="Basic and acidic residues" evidence="1">
    <location>
        <begin position="55"/>
        <end position="64"/>
    </location>
</feature>
<gene>
    <name evidence="2" type="ordered locus">Kfla_3974</name>
</gene>
<evidence type="ECO:0000256" key="1">
    <source>
        <dbReference type="SAM" id="MobiDB-lite"/>
    </source>
</evidence>
<accession>D2PR77</accession>
<dbReference type="Pfam" id="PF09954">
    <property type="entry name" value="DUF2188"/>
    <property type="match status" value="1"/>
</dbReference>
<dbReference type="OrthoDB" id="5194813at2"/>
<name>D2PR77_KRIFD</name>
<keyword evidence="3" id="KW-1185">Reference proteome</keyword>
<dbReference type="eggNOG" id="ENOG5031YS9">
    <property type="taxonomic scope" value="Bacteria"/>
</dbReference>
<proteinExistence type="predicted"/>
<sequence length="74" mass="8352">MSRGDVETYYAMGAWHSRIEGEASPFATGGTKAEQVATGAEEARRRRCDHIIKNAYGRVDDQHSYRRSPHQATR</sequence>
<dbReference type="HOGENOM" id="CLU_179056_0_0_11"/>
<feature type="compositionally biased region" description="Basic residues" evidence="1">
    <location>
        <begin position="65"/>
        <end position="74"/>
    </location>
</feature>
<dbReference type="InterPro" id="IPR018691">
    <property type="entry name" value="DUF2188"/>
</dbReference>
<dbReference type="RefSeq" id="WP_012921581.1">
    <property type="nucleotide sequence ID" value="NC_013729.1"/>
</dbReference>
<evidence type="ECO:0000313" key="2">
    <source>
        <dbReference type="EMBL" id="ADB33025.1"/>
    </source>
</evidence>
<dbReference type="Proteomes" id="UP000007967">
    <property type="component" value="Chromosome"/>
</dbReference>
<dbReference type="STRING" id="479435.Kfla_3974"/>
<evidence type="ECO:0000313" key="3">
    <source>
        <dbReference type="Proteomes" id="UP000007967"/>
    </source>
</evidence>
<dbReference type="EMBL" id="CP001736">
    <property type="protein sequence ID" value="ADB33025.1"/>
    <property type="molecule type" value="Genomic_DNA"/>
</dbReference>
<feature type="region of interest" description="Disordered" evidence="1">
    <location>
        <begin position="55"/>
        <end position="74"/>
    </location>
</feature>
<dbReference type="AlphaFoldDB" id="D2PR77"/>